<accession>A0ABY5VSQ3</accession>
<keyword evidence="1" id="KW-0732">Signal</keyword>
<dbReference type="InterPro" id="IPR030678">
    <property type="entry name" value="Peptide/Ni-bd"/>
</dbReference>
<dbReference type="EMBL" id="CP073720">
    <property type="protein sequence ID" value="UWP80310.1"/>
    <property type="molecule type" value="Genomic_DNA"/>
</dbReference>
<reference evidence="4" key="1">
    <citation type="submission" date="2021-04" db="EMBL/GenBank/DDBJ databases">
        <authorList>
            <person name="Hartkoorn R.C."/>
            <person name="Beaudoing E."/>
            <person name="Hot D."/>
        </authorList>
    </citation>
    <scope>NUCLEOTIDE SEQUENCE</scope>
    <source>
        <strain evidence="4">NRRL B-16292</strain>
    </source>
</reference>
<dbReference type="PANTHER" id="PTHR30290:SF38">
    <property type="entry name" value="D,D-DIPEPTIDE-BINDING PERIPLASMIC PROTEIN DDPA-RELATED"/>
    <property type="match status" value="1"/>
</dbReference>
<organism evidence="4 5">
    <name type="scientific">Dactylosporangium fulvum</name>
    <dbReference type="NCBI Taxonomy" id="53359"/>
    <lineage>
        <taxon>Bacteria</taxon>
        <taxon>Bacillati</taxon>
        <taxon>Actinomycetota</taxon>
        <taxon>Actinomycetes</taxon>
        <taxon>Micromonosporales</taxon>
        <taxon>Micromonosporaceae</taxon>
        <taxon>Dactylosporangium</taxon>
    </lineage>
</organism>
<dbReference type="PIRSF" id="PIRSF002741">
    <property type="entry name" value="MppA"/>
    <property type="match status" value="1"/>
</dbReference>
<evidence type="ECO:0000313" key="5">
    <source>
        <dbReference type="Proteomes" id="UP001059617"/>
    </source>
</evidence>
<keyword evidence="5" id="KW-1185">Reference proteome</keyword>
<sequence>MSIAAAAGCGSSSSEGGNATATGEPKTGGTVRAALGGDPQTLDMSMAGGLTRITMQHVFESLFALDAQLRPQPMLADSYTVSDDGLTYTIKLRTGVKFHDGSTMTATDVKASFDRWIAVSPNSKNVKGNVKSSEATDDSTFVITLNSVRSTLISDLAWIQGPFVIIPASVATAAGTKPIAPDRIVGTGPYKMESYNPGRNLTLARFDGYQGRTENPSGRAGAKHAYLDKIVYSFVTDSQQRLNGLKTSQYDWVQTVDADQLQSLANDRSFVVEPATDRNLNVVFLNGAEGSVFHSLQARQAVNAAIDKPAIAKAMFGPENLWSPLTGALVSPSVPDVHSEAGLNLWSEHNTEKAKSLLAAGLNRPIKILTTKTYPYMYQWAVAVQGQLSAIGVKADIEVLDYPSMVGKAVDDPKSWDMMTTYTLASFGNVAQVEWFNGSLAPYGAFPTQEYKTGVNELLAKYVVAKDQTTAHQYVDQLQQLFYDTMPALVLGEVSDVNPHSRKLVLGTSYTNIFWNASLRG</sequence>
<dbReference type="InterPro" id="IPR000914">
    <property type="entry name" value="SBP_5_dom"/>
</dbReference>
<dbReference type="Gene3D" id="3.10.105.10">
    <property type="entry name" value="Dipeptide-binding Protein, Domain 3"/>
    <property type="match status" value="1"/>
</dbReference>
<gene>
    <name evidence="4" type="ORF">Dfulv_34825</name>
</gene>
<feature type="region of interest" description="Disordered" evidence="2">
    <location>
        <begin position="1"/>
        <end position="38"/>
    </location>
</feature>
<name>A0ABY5VSQ3_9ACTN</name>
<feature type="domain" description="Solute-binding protein family 5" evidence="3">
    <location>
        <begin position="71"/>
        <end position="429"/>
    </location>
</feature>
<evidence type="ECO:0000256" key="2">
    <source>
        <dbReference type="SAM" id="MobiDB-lite"/>
    </source>
</evidence>
<dbReference type="SUPFAM" id="SSF53850">
    <property type="entry name" value="Periplasmic binding protein-like II"/>
    <property type="match status" value="1"/>
</dbReference>
<dbReference type="Proteomes" id="UP001059617">
    <property type="component" value="Chromosome"/>
</dbReference>
<dbReference type="Pfam" id="PF00496">
    <property type="entry name" value="SBP_bac_5"/>
    <property type="match status" value="1"/>
</dbReference>
<dbReference type="PANTHER" id="PTHR30290">
    <property type="entry name" value="PERIPLASMIC BINDING COMPONENT OF ABC TRANSPORTER"/>
    <property type="match status" value="1"/>
</dbReference>
<dbReference type="InterPro" id="IPR039424">
    <property type="entry name" value="SBP_5"/>
</dbReference>
<reference evidence="4" key="2">
    <citation type="submission" date="2022-09" db="EMBL/GenBank/DDBJ databases">
        <title>Biosynthetic gene clusters of Dactylosporangioum fulvum.</title>
        <authorList>
            <person name="Caradec T."/>
        </authorList>
    </citation>
    <scope>NUCLEOTIDE SEQUENCE</scope>
    <source>
        <strain evidence="4">NRRL B-16292</strain>
    </source>
</reference>
<evidence type="ECO:0000313" key="4">
    <source>
        <dbReference type="EMBL" id="UWP80310.1"/>
    </source>
</evidence>
<proteinExistence type="predicted"/>
<evidence type="ECO:0000256" key="1">
    <source>
        <dbReference type="ARBA" id="ARBA00022729"/>
    </source>
</evidence>
<feature type="compositionally biased region" description="Low complexity" evidence="2">
    <location>
        <begin position="1"/>
        <end position="19"/>
    </location>
</feature>
<protein>
    <submittedName>
        <fullName evidence="4">ABC transporter substrate-binding protein</fullName>
    </submittedName>
</protein>
<dbReference type="RefSeq" id="WP_259858068.1">
    <property type="nucleotide sequence ID" value="NZ_CP073720.1"/>
</dbReference>
<evidence type="ECO:0000259" key="3">
    <source>
        <dbReference type="Pfam" id="PF00496"/>
    </source>
</evidence>
<dbReference type="Gene3D" id="3.40.190.10">
    <property type="entry name" value="Periplasmic binding protein-like II"/>
    <property type="match status" value="1"/>
</dbReference>